<name>A0A5P1ELI5_ASPOF</name>
<reference evidence="2" key="1">
    <citation type="journal article" date="2017" name="Nat. Commun.">
        <title>The asparagus genome sheds light on the origin and evolution of a young Y chromosome.</title>
        <authorList>
            <person name="Harkess A."/>
            <person name="Zhou J."/>
            <person name="Xu C."/>
            <person name="Bowers J.E."/>
            <person name="Van der Hulst R."/>
            <person name="Ayyampalayam S."/>
            <person name="Mercati F."/>
            <person name="Riccardi P."/>
            <person name="McKain M.R."/>
            <person name="Kakrana A."/>
            <person name="Tang H."/>
            <person name="Ray J."/>
            <person name="Groenendijk J."/>
            <person name="Arikit S."/>
            <person name="Mathioni S.M."/>
            <person name="Nakano M."/>
            <person name="Shan H."/>
            <person name="Telgmann-Rauber A."/>
            <person name="Kanno A."/>
            <person name="Yue Z."/>
            <person name="Chen H."/>
            <person name="Li W."/>
            <person name="Chen Y."/>
            <person name="Xu X."/>
            <person name="Zhang Y."/>
            <person name="Luo S."/>
            <person name="Chen H."/>
            <person name="Gao J."/>
            <person name="Mao Z."/>
            <person name="Pires J.C."/>
            <person name="Luo M."/>
            <person name="Kudrna D."/>
            <person name="Wing R.A."/>
            <person name="Meyers B.C."/>
            <person name="Yi K."/>
            <person name="Kong H."/>
            <person name="Lavrijsen P."/>
            <person name="Sunseri F."/>
            <person name="Falavigna A."/>
            <person name="Ye Y."/>
            <person name="Leebens-Mack J.H."/>
            <person name="Chen G."/>
        </authorList>
    </citation>
    <scope>NUCLEOTIDE SEQUENCE [LARGE SCALE GENOMIC DNA]</scope>
    <source>
        <strain evidence="2">cv. DH0086</strain>
    </source>
</reference>
<gene>
    <name evidence="1" type="ORF">A4U43_C06F10390</name>
</gene>
<protein>
    <submittedName>
        <fullName evidence="1">Uncharacterized protein</fullName>
    </submittedName>
</protein>
<proteinExistence type="predicted"/>
<dbReference type="AlphaFoldDB" id="A0A5P1ELI5"/>
<dbReference type="Proteomes" id="UP000243459">
    <property type="component" value="Chromosome 6"/>
</dbReference>
<evidence type="ECO:0000313" key="2">
    <source>
        <dbReference type="Proteomes" id="UP000243459"/>
    </source>
</evidence>
<dbReference type="EMBL" id="CM007386">
    <property type="protein sequence ID" value="ONK66634.1"/>
    <property type="molecule type" value="Genomic_DNA"/>
</dbReference>
<organism evidence="1 2">
    <name type="scientific">Asparagus officinalis</name>
    <name type="common">Garden asparagus</name>
    <dbReference type="NCBI Taxonomy" id="4686"/>
    <lineage>
        <taxon>Eukaryota</taxon>
        <taxon>Viridiplantae</taxon>
        <taxon>Streptophyta</taxon>
        <taxon>Embryophyta</taxon>
        <taxon>Tracheophyta</taxon>
        <taxon>Spermatophyta</taxon>
        <taxon>Magnoliopsida</taxon>
        <taxon>Liliopsida</taxon>
        <taxon>Asparagales</taxon>
        <taxon>Asparagaceae</taxon>
        <taxon>Asparagoideae</taxon>
        <taxon>Asparagus</taxon>
    </lineage>
</organism>
<accession>A0A5P1ELI5</accession>
<keyword evidence="2" id="KW-1185">Reference proteome</keyword>
<evidence type="ECO:0000313" key="1">
    <source>
        <dbReference type="EMBL" id="ONK66634.1"/>
    </source>
</evidence>
<sequence>MGDILIAIVCMPPASGVSATEIKSNMNKGPSFGNVRNGNRLKVSLKENLPERVQYSRSDGIAVIIGLLDERVFFMAYMFSLVSDQPNLIDQKDCARHRARIVALFLSEGDKRDPQD</sequence>
<dbReference type="Gramene" id="ONK66634">
    <property type="protein sequence ID" value="ONK66634"/>
    <property type="gene ID" value="A4U43_C06F10390"/>
</dbReference>